<gene>
    <name evidence="12" type="ORF">MNBD_IGNAVI01-1313</name>
</gene>
<keyword evidence="9" id="KW-0718">Serine biosynthesis</keyword>
<dbReference type="InterPro" id="IPR015421">
    <property type="entry name" value="PyrdxlP-dep_Trfase_major"/>
</dbReference>
<dbReference type="AlphaFoldDB" id="A0A3B1CP69"/>
<dbReference type="InterPro" id="IPR020578">
    <property type="entry name" value="Aminotrans_V_PyrdxlP_BS"/>
</dbReference>
<dbReference type="GO" id="GO:0005737">
    <property type="term" value="C:cytoplasm"/>
    <property type="evidence" value="ECO:0007669"/>
    <property type="project" value="TreeGrafter"/>
</dbReference>
<dbReference type="GO" id="GO:0006564">
    <property type="term" value="P:L-serine biosynthetic process"/>
    <property type="evidence" value="ECO:0007669"/>
    <property type="project" value="UniProtKB-KW"/>
</dbReference>
<reference evidence="12" key="1">
    <citation type="submission" date="2018-06" db="EMBL/GenBank/DDBJ databases">
        <authorList>
            <person name="Zhirakovskaya E."/>
        </authorList>
    </citation>
    <scope>NUCLEOTIDE SEQUENCE</scope>
</reference>
<evidence type="ECO:0000256" key="9">
    <source>
        <dbReference type="ARBA" id="ARBA00023299"/>
    </source>
</evidence>
<evidence type="ECO:0000259" key="11">
    <source>
        <dbReference type="Pfam" id="PF00266"/>
    </source>
</evidence>
<dbReference type="Pfam" id="PF00266">
    <property type="entry name" value="Aminotran_5"/>
    <property type="match status" value="1"/>
</dbReference>
<feature type="non-terminal residue" evidence="12">
    <location>
        <position position="271"/>
    </location>
</feature>
<name>A0A3B1CP69_9ZZZZ</name>
<evidence type="ECO:0000313" key="12">
    <source>
        <dbReference type="EMBL" id="VAX26483.1"/>
    </source>
</evidence>
<evidence type="ECO:0000256" key="7">
    <source>
        <dbReference type="ARBA" id="ARBA00022679"/>
    </source>
</evidence>
<dbReference type="PANTHER" id="PTHR43247">
    <property type="entry name" value="PHOSPHOSERINE AMINOTRANSFERASE"/>
    <property type="match status" value="1"/>
</dbReference>
<keyword evidence="5 12" id="KW-0032">Aminotransferase</keyword>
<keyword evidence="8" id="KW-0663">Pyridoxal phosphate</keyword>
<dbReference type="GO" id="GO:0004648">
    <property type="term" value="F:O-phospho-L-serine:2-oxoglutarate aminotransferase activity"/>
    <property type="evidence" value="ECO:0007669"/>
    <property type="project" value="UniProtKB-EC"/>
</dbReference>
<dbReference type="EMBL" id="UOGD01000340">
    <property type="protein sequence ID" value="VAX26483.1"/>
    <property type="molecule type" value="Genomic_DNA"/>
</dbReference>
<evidence type="ECO:0000256" key="2">
    <source>
        <dbReference type="ARBA" id="ARBA00005099"/>
    </source>
</evidence>
<protein>
    <recommendedName>
        <fullName evidence="4">phosphoserine transaminase</fullName>
        <ecNumber evidence="4">2.6.1.52</ecNumber>
    </recommendedName>
</protein>
<evidence type="ECO:0000256" key="4">
    <source>
        <dbReference type="ARBA" id="ARBA00013030"/>
    </source>
</evidence>
<dbReference type="Gene3D" id="3.40.640.10">
    <property type="entry name" value="Type I PLP-dependent aspartate aminotransferase-like (Major domain)"/>
    <property type="match status" value="1"/>
</dbReference>
<evidence type="ECO:0000256" key="8">
    <source>
        <dbReference type="ARBA" id="ARBA00022898"/>
    </source>
</evidence>
<evidence type="ECO:0000256" key="1">
    <source>
        <dbReference type="ARBA" id="ARBA00001933"/>
    </source>
</evidence>
<dbReference type="PROSITE" id="PS00595">
    <property type="entry name" value="AA_TRANSFER_CLASS_5"/>
    <property type="match status" value="1"/>
</dbReference>
<comment type="pathway">
    <text evidence="2">Amino-acid biosynthesis; L-serine biosynthesis; L-serine from 3-phospho-D-glycerate: step 2/3.</text>
</comment>
<dbReference type="NCBIfam" id="NF003764">
    <property type="entry name" value="PRK05355.1"/>
    <property type="match status" value="1"/>
</dbReference>
<organism evidence="12">
    <name type="scientific">hydrothermal vent metagenome</name>
    <dbReference type="NCBI Taxonomy" id="652676"/>
    <lineage>
        <taxon>unclassified sequences</taxon>
        <taxon>metagenomes</taxon>
        <taxon>ecological metagenomes</taxon>
    </lineage>
</organism>
<dbReference type="SUPFAM" id="SSF53383">
    <property type="entry name" value="PLP-dependent transferases"/>
    <property type="match status" value="1"/>
</dbReference>
<comment type="catalytic activity">
    <reaction evidence="10">
        <text>O-phospho-L-serine + 2-oxoglutarate = 3-phosphooxypyruvate + L-glutamate</text>
        <dbReference type="Rhea" id="RHEA:14329"/>
        <dbReference type="ChEBI" id="CHEBI:16810"/>
        <dbReference type="ChEBI" id="CHEBI:18110"/>
        <dbReference type="ChEBI" id="CHEBI:29985"/>
        <dbReference type="ChEBI" id="CHEBI:57524"/>
        <dbReference type="EC" id="2.6.1.52"/>
    </reaction>
</comment>
<keyword evidence="7 12" id="KW-0808">Transferase</keyword>
<evidence type="ECO:0000256" key="10">
    <source>
        <dbReference type="ARBA" id="ARBA00049007"/>
    </source>
</evidence>
<comment type="similarity">
    <text evidence="3">Belongs to the class-V pyridoxal-phosphate-dependent aminotransferase family. SerC subfamily.</text>
</comment>
<dbReference type="HAMAP" id="MF_00160">
    <property type="entry name" value="SerC_aminotrans_5"/>
    <property type="match status" value="1"/>
</dbReference>
<dbReference type="PANTHER" id="PTHR43247:SF1">
    <property type="entry name" value="PHOSPHOSERINE AMINOTRANSFERASE"/>
    <property type="match status" value="1"/>
</dbReference>
<dbReference type="InterPro" id="IPR000192">
    <property type="entry name" value="Aminotrans_V_dom"/>
</dbReference>
<dbReference type="InterPro" id="IPR015424">
    <property type="entry name" value="PyrdxlP-dep_Trfase"/>
</dbReference>
<sequence length="271" mass="30116">MEKRIYNFSAGPGVLPEEVLLEAQENLFSYKGQGLSVMEMSHRSKSFDDIIKSAEKDLRQLLNVGDDYAVLFLQGGATLQFSMVSLNLMPPNNKADYINTGAWSKKAIKEAKRVGEVNIAASSEGSNFNFIPKQEELNLSADASYVHFTSNNTIFGTEFKTEPEVGDVPLVCDASSDILSKPIDVNKYGLIYAGAQKNMGPAGAALVIVKRSLLDRSPDKLHTYLNYNTHVEKDSMYNTPPTFTIYMMGLVYKWLLNKGGLKEMYKINQAK</sequence>
<keyword evidence="6" id="KW-0028">Amino-acid biosynthesis</keyword>
<evidence type="ECO:0000256" key="3">
    <source>
        <dbReference type="ARBA" id="ARBA00006904"/>
    </source>
</evidence>
<evidence type="ECO:0000256" key="6">
    <source>
        <dbReference type="ARBA" id="ARBA00022605"/>
    </source>
</evidence>
<accession>A0A3B1CP69</accession>
<dbReference type="EC" id="2.6.1.52" evidence="4"/>
<dbReference type="FunFam" id="3.40.640.10:FF:000010">
    <property type="entry name" value="Phosphoserine aminotransferase"/>
    <property type="match status" value="1"/>
</dbReference>
<evidence type="ECO:0000256" key="5">
    <source>
        <dbReference type="ARBA" id="ARBA00022576"/>
    </source>
</evidence>
<dbReference type="InterPro" id="IPR022278">
    <property type="entry name" value="Pser_aminoTfrase"/>
</dbReference>
<dbReference type="GO" id="GO:0030170">
    <property type="term" value="F:pyridoxal phosphate binding"/>
    <property type="evidence" value="ECO:0007669"/>
    <property type="project" value="TreeGrafter"/>
</dbReference>
<feature type="domain" description="Aminotransferase class V" evidence="11">
    <location>
        <begin position="5"/>
        <end position="270"/>
    </location>
</feature>
<comment type="cofactor">
    <cofactor evidence="1">
        <name>pyridoxal 5'-phosphate</name>
        <dbReference type="ChEBI" id="CHEBI:597326"/>
    </cofactor>
</comment>
<proteinExistence type="inferred from homology"/>